<organism evidence="12 13">
    <name type="scientific">Marasmius oreades</name>
    <name type="common">fairy-ring Marasmius</name>
    <dbReference type="NCBI Taxonomy" id="181124"/>
    <lineage>
        <taxon>Eukaryota</taxon>
        <taxon>Fungi</taxon>
        <taxon>Dikarya</taxon>
        <taxon>Basidiomycota</taxon>
        <taxon>Agaricomycotina</taxon>
        <taxon>Agaricomycetes</taxon>
        <taxon>Agaricomycetidae</taxon>
        <taxon>Agaricales</taxon>
        <taxon>Marasmiineae</taxon>
        <taxon>Marasmiaceae</taxon>
        <taxon>Marasmius</taxon>
    </lineage>
</organism>
<keyword evidence="5 9" id="KW-0479">Metal-binding</keyword>
<feature type="transmembrane region" description="Helical" evidence="11">
    <location>
        <begin position="12"/>
        <end position="29"/>
    </location>
</feature>
<dbReference type="InterPro" id="IPR001128">
    <property type="entry name" value="Cyt_P450"/>
</dbReference>
<keyword evidence="11" id="KW-0472">Membrane</keyword>
<gene>
    <name evidence="12" type="ORF">E1B28_010328</name>
</gene>
<dbReference type="AlphaFoldDB" id="A0A9P7UTI4"/>
<dbReference type="GeneID" id="66079404"/>
<evidence type="ECO:0000256" key="1">
    <source>
        <dbReference type="ARBA" id="ARBA00001971"/>
    </source>
</evidence>
<comment type="caution">
    <text evidence="12">The sequence shown here is derived from an EMBL/GenBank/DDBJ whole genome shotgun (WGS) entry which is preliminary data.</text>
</comment>
<dbReference type="PANTHER" id="PTHR46300:SF1">
    <property type="entry name" value="P450, PUTATIVE (EUROFUNG)-RELATED"/>
    <property type="match status" value="1"/>
</dbReference>
<keyword evidence="7 9" id="KW-0408">Iron</keyword>
<sequence length="504" mass="56488">MIIELLSDPRNLALVVVCSVFFLFLRIWMSRPRLPLPPGPPSDSLFGNTFEAAFAYRRFELWTQQYGPVFTLRQGLNYIIVIGRLQAAMDIMEKEGAFLVDRPLSIAAGQTLSGGMRVLLTPAGERFKKLRRALHAHLQPKSVASYSPVLMRTARQHMLDICDNPVRHQDHAKRYAAAVVMALAYGKIPTSYEDPDVQAVNRCLTRLGYAMRPGAWKVDTFPFLRFIPGYLKELQDGHAEELGLFKDQLQGVRDQMARNEAIPSSFGKYLIEKQSELGLDDNETAYLAGSMFGAGSDTTASAISVAVMAAACYPEAKRKVQEELDQVIGKDRPPMFMDQESLPQTMAFVHESFRWRPVTSGGFPHKATKDIIWGQYCIPKGSAVIGNVWSVGRDPQYFPDPETFNPQRWLTPEGKIREDIKSYPFGFGRRVCPGQHMATASAFINTALQLWAFDIAEDPKDKIDTLAFTESANAHPMPFKVIFTPRLGDGGWDAVRDAFESYGM</sequence>
<proteinExistence type="inferred from homology"/>
<dbReference type="Proteomes" id="UP001049176">
    <property type="component" value="Chromosome 6"/>
</dbReference>
<dbReference type="InterPro" id="IPR002401">
    <property type="entry name" value="Cyt_P450_E_grp-I"/>
</dbReference>
<protein>
    <recommendedName>
        <fullName evidence="14">Cytochrome P450</fullName>
    </recommendedName>
</protein>
<dbReference type="InterPro" id="IPR036396">
    <property type="entry name" value="Cyt_P450_sf"/>
</dbReference>
<evidence type="ECO:0000256" key="3">
    <source>
        <dbReference type="ARBA" id="ARBA00010617"/>
    </source>
</evidence>
<evidence type="ECO:0000256" key="6">
    <source>
        <dbReference type="ARBA" id="ARBA00023002"/>
    </source>
</evidence>
<dbReference type="InterPro" id="IPR017972">
    <property type="entry name" value="Cyt_P450_CS"/>
</dbReference>
<keyword evidence="8 10" id="KW-0503">Monooxygenase</keyword>
<dbReference type="CDD" id="cd11065">
    <property type="entry name" value="CYP64-like"/>
    <property type="match status" value="1"/>
</dbReference>
<evidence type="ECO:0000256" key="10">
    <source>
        <dbReference type="RuleBase" id="RU000461"/>
    </source>
</evidence>
<dbReference type="PRINTS" id="PR00385">
    <property type="entry name" value="P450"/>
</dbReference>
<evidence type="ECO:0000256" key="9">
    <source>
        <dbReference type="PIRSR" id="PIRSR602401-1"/>
    </source>
</evidence>
<dbReference type="GO" id="GO:0005506">
    <property type="term" value="F:iron ion binding"/>
    <property type="evidence" value="ECO:0007669"/>
    <property type="project" value="InterPro"/>
</dbReference>
<dbReference type="GO" id="GO:0020037">
    <property type="term" value="F:heme binding"/>
    <property type="evidence" value="ECO:0007669"/>
    <property type="project" value="InterPro"/>
</dbReference>
<evidence type="ECO:0000313" key="12">
    <source>
        <dbReference type="EMBL" id="KAG7091279.1"/>
    </source>
</evidence>
<evidence type="ECO:0000256" key="8">
    <source>
        <dbReference type="ARBA" id="ARBA00023033"/>
    </source>
</evidence>
<dbReference type="OrthoDB" id="2789670at2759"/>
<dbReference type="GO" id="GO:0016705">
    <property type="term" value="F:oxidoreductase activity, acting on paired donors, with incorporation or reduction of molecular oxygen"/>
    <property type="evidence" value="ECO:0007669"/>
    <property type="project" value="InterPro"/>
</dbReference>
<evidence type="ECO:0000256" key="11">
    <source>
        <dbReference type="SAM" id="Phobius"/>
    </source>
</evidence>
<reference evidence="12" key="1">
    <citation type="journal article" date="2021" name="Genome Biol. Evol.">
        <title>The assembled and annotated genome of the fairy-ring fungus Marasmius oreades.</title>
        <authorList>
            <person name="Hiltunen M."/>
            <person name="Ament-Velasquez S.L."/>
            <person name="Johannesson H."/>
        </authorList>
    </citation>
    <scope>NUCLEOTIDE SEQUENCE</scope>
    <source>
        <strain evidence="12">03SP1</strain>
    </source>
</reference>
<comment type="pathway">
    <text evidence="2">Secondary metabolite biosynthesis.</text>
</comment>
<dbReference type="PRINTS" id="PR00463">
    <property type="entry name" value="EP450I"/>
</dbReference>
<dbReference type="PROSITE" id="PS00086">
    <property type="entry name" value="CYTOCHROME_P450"/>
    <property type="match status" value="1"/>
</dbReference>
<dbReference type="Gene3D" id="1.10.630.10">
    <property type="entry name" value="Cytochrome P450"/>
    <property type="match status" value="1"/>
</dbReference>
<keyword evidence="11" id="KW-1133">Transmembrane helix</keyword>
<dbReference type="InterPro" id="IPR050364">
    <property type="entry name" value="Cytochrome_P450_fung"/>
</dbReference>
<dbReference type="KEGG" id="more:E1B28_010328"/>
<dbReference type="GO" id="GO:0004497">
    <property type="term" value="F:monooxygenase activity"/>
    <property type="evidence" value="ECO:0007669"/>
    <property type="project" value="UniProtKB-KW"/>
</dbReference>
<keyword evidence="4 9" id="KW-0349">Heme</keyword>
<feature type="binding site" description="axial binding residue" evidence="9">
    <location>
        <position position="432"/>
    </location>
    <ligand>
        <name>heme</name>
        <dbReference type="ChEBI" id="CHEBI:30413"/>
    </ligand>
    <ligandPart>
        <name>Fe</name>
        <dbReference type="ChEBI" id="CHEBI:18248"/>
    </ligandPart>
</feature>
<evidence type="ECO:0000256" key="7">
    <source>
        <dbReference type="ARBA" id="ARBA00023004"/>
    </source>
</evidence>
<dbReference type="PANTHER" id="PTHR46300">
    <property type="entry name" value="P450, PUTATIVE (EUROFUNG)-RELATED-RELATED"/>
    <property type="match status" value="1"/>
</dbReference>
<dbReference type="RefSeq" id="XP_043007749.1">
    <property type="nucleotide sequence ID" value="XM_043155284.1"/>
</dbReference>
<dbReference type="EMBL" id="CM032186">
    <property type="protein sequence ID" value="KAG7091279.1"/>
    <property type="molecule type" value="Genomic_DNA"/>
</dbReference>
<keyword evidence="13" id="KW-1185">Reference proteome</keyword>
<evidence type="ECO:0000256" key="2">
    <source>
        <dbReference type="ARBA" id="ARBA00005179"/>
    </source>
</evidence>
<keyword evidence="11" id="KW-0812">Transmembrane</keyword>
<name>A0A9P7UTI4_9AGAR</name>
<dbReference type="Pfam" id="PF00067">
    <property type="entry name" value="p450"/>
    <property type="match status" value="1"/>
</dbReference>
<comment type="cofactor">
    <cofactor evidence="1 9">
        <name>heme</name>
        <dbReference type="ChEBI" id="CHEBI:30413"/>
    </cofactor>
</comment>
<evidence type="ECO:0000256" key="5">
    <source>
        <dbReference type="ARBA" id="ARBA00022723"/>
    </source>
</evidence>
<evidence type="ECO:0000256" key="4">
    <source>
        <dbReference type="ARBA" id="ARBA00022617"/>
    </source>
</evidence>
<comment type="similarity">
    <text evidence="3 10">Belongs to the cytochrome P450 family.</text>
</comment>
<accession>A0A9P7UTI4</accession>
<dbReference type="SUPFAM" id="SSF48264">
    <property type="entry name" value="Cytochrome P450"/>
    <property type="match status" value="1"/>
</dbReference>
<evidence type="ECO:0000313" key="13">
    <source>
        <dbReference type="Proteomes" id="UP001049176"/>
    </source>
</evidence>
<keyword evidence="6 10" id="KW-0560">Oxidoreductase</keyword>
<evidence type="ECO:0008006" key="14">
    <source>
        <dbReference type="Google" id="ProtNLM"/>
    </source>
</evidence>